<keyword evidence="2" id="KW-1133">Transmembrane helix</keyword>
<proteinExistence type="predicted"/>
<dbReference type="NCBIfam" id="TIGR01076">
    <property type="entry name" value="sortase_fam"/>
    <property type="match status" value="1"/>
</dbReference>
<evidence type="ECO:0000256" key="2">
    <source>
        <dbReference type="SAM" id="Phobius"/>
    </source>
</evidence>
<dbReference type="InterPro" id="IPR042002">
    <property type="entry name" value="Sortase_C"/>
</dbReference>
<keyword evidence="1" id="KW-0378">Hydrolase</keyword>
<dbReference type="CDD" id="cd05827">
    <property type="entry name" value="Sortase_C"/>
    <property type="match status" value="1"/>
</dbReference>
<keyword evidence="2" id="KW-0812">Transmembrane</keyword>
<feature type="transmembrane region" description="Helical" evidence="2">
    <location>
        <begin position="20"/>
        <end position="40"/>
    </location>
</feature>
<reference evidence="3" key="2">
    <citation type="journal article" date="2023" name="Curr. Microbiol.">
        <title>Granulicatella seriolae sp. nov., a Novel Facultative Anaerobe Isolated from Yellowtail Marine Fish.</title>
        <authorList>
            <person name="Lee M."/>
            <person name="Choi Y.J."/>
            <person name="Farooq A."/>
            <person name="Jeong J.B."/>
            <person name="Jung M.Y."/>
        </authorList>
    </citation>
    <scope>NUCLEOTIDE SEQUENCE</scope>
    <source>
        <strain evidence="3">S8</strain>
    </source>
</reference>
<evidence type="ECO:0000256" key="1">
    <source>
        <dbReference type="ARBA" id="ARBA00022801"/>
    </source>
</evidence>
<keyword evidence="4" id="KW-1185">Reference proteome</keyword>
<dbReference type="InterPro" id="IPR005754">
    <property type="entry name" value="Sortase"/>
</dbReference>
<accession>A0ABT1WPN0</accession>
<dbReference type="RefSeq" id="WP_256945298.1">
    <property type="nucleotide sequence ID" value="NZ_JANHNZ010000005.1"/>
</dbReference>
<keyword evidence="2" id="KW-0472">Membrane</keyword>
<reference evidence="3" key="3">
    <citation type="journal article" date="2023" name="Microbiol. Resour. Announc.">
        <title>Draft Genome Sequence of Granulicatella sp. Strain S8, Isolated from a Marine Fish, Seriola quinqueradiata.</title>
        <authorList>
            <person name="Lee M."/>
            <person name="Farooq A."/>
            <person name="Jeong J.B."/>
            <person name="Jung M.Y."/>
        </authorList>
    </citation>
    <scope>NUCLEOTIDE SEQUENCE</scope>
    <source>
        <strain evidence="3">S8</strain>
    </source>
</reference>
<gene>
    <name evidence="3" type="ORF">NPA36_06430</name>
</gene>
<evidence type="ECO:0000313" key="3">
    <source>
        <dbReference type="EMBL" id="MCQ9210184.1"/>
    </source>
</evidence>
<feature type="transmembrane region" description="Helical" evidence="2">
    <location>
        <begin position="257"/>
        <end position="278"/>
    </location>
</feature>
<organism evidence="3 4">
    <name type="scientific">Granulicatella seriolae</name>
    <dbReference type="NCBI Taxonomy" id="2967226"/>
    <lineage>
        <taxon>Bacteria</taxon>
        <taxon>Bacillati</taxon>
        <taxon>Bacillota</taxon>
        <taxon>Bacilli</taxon>
        <taxon>Lactobacillales</taxon>
        <taxon>Carnobacteriaceae</taxon>
        <taxon>Granulicatella</taxon>
    </lineage>
</organism>
<dbReference type="Gene3D" id="2.40.260.10">
    <property type="entry name" value="Sortase"/>
    <property type="match status" value="1"/>
</dbReference>
<dbReference type="NCBIfam" id="NF033745">
    <property type="entry name" value="class_C_sortase"/>
    <property type="match status" value="1"/>
</dbReference>
<name>A0ABT1WPN0_9LACT</name>
<dbReference type="EMBL" id="JANHNZ010000005">
    <property type="protein sequence ID" value="MCQ9210184.1"/>
    <property type="molecule type" value="Genomic_DNA"/>
</dbReference>
<dbReference type="Proteomes" id="UP001059480">
    <property type="component" value="Unassembled WGS sequence"/>
</dbReference>
<reference evidence="3" key="1">
    <citation type="submission" date="2022-07" db="EMBL/GenBank/DDBJ databases">
        <authorList>
            <person name="Jung M.-Y."/>
            <person name="Lee M."/>
        </authorList>
    </citation>
    <scope>NUCLEOTIDE SEQUENCE</scope>
    <source>
        <strain evidence="3">S8</strain>
    </source>
</reference>
<comment type="caution">
    <text evidence="3">The sequence shown here is derived from an EMBL/GenBank/DDBJ whole genome shotgun (WGS) entry which is preliminary data.</text>
</comment>
<dbReference type="SUPFAM" id="SSF63817">
    <property type="entry name" value="Sortase"/>
    <property type="match status" value="1"/>
</dbReference>
<dbReference type="InterPro" id="IPR023365">
    <property type="entry name" value="Sortase_dom-sf"/>
</dbReference>
<dbReference type="Pfam" id="PF04203">
    <property type="entry name" value="Sortase"/>
    <property type="match status" value="1"/>
</dbReference>
<sequence length="298" mass="33811">MAKEPSKKKKRKKRQRWPLILVFLLGFGIMMYPVISRIYYETEASSAVTDFDTTVSDIDQEEIDRRLGLAYAFNDALVSNTLSDPYSEDHKAGIAEYARMLEVHEKMGYVKIPKIGVQIPMYAGTGEEVLQKGIGHLEGTSLPVGGNSTHSVLTAHRGLPNARLFSQLDQLQIGDKFYVHNIGGTMAYQVDQIKVIEPSDFSDLLVVPGHDYVTLLTCTPYMINSHRLIVRAHRVEYIPEIDEKSIAENEAAFFYKYAFYITFGILLFVLLILLIGYLKKKRALKRAKNAQLVEKEKE</sequence>
<evidence type="ECO:0000313" key="4">
    <source>
        <dbReference type="Proteomes" id="UP001059480"/>
    </source>
</evidence>
<protein>
    <submittedName>
        <fullName evidence="3">Class C sortase</fullName>
    </submittedName>
</protein>